<evidence type="ECO:0000313" key="6">
    <source>
        <dbReference type="Proteomes" id="UP000199634"/>
    </source>
</evidence>
<reference evidence="5 6" key="1">
    <citation type="submission" date="2016-10" db="EMBL/GenBank/DDBJ databases">
        <authorList>
            <person name="de Groot N.N."/>
        </authorList>
    </citation>
    <scope>NUCLEOTIDE SEQUENCE [LARGE SCALE GENOMIC DNA]</scope>
    <source>
        <strain evidence="5 6">CGMCC 1.10825</strain>
    </source>
</reference>
<keyword evidence="1" id="KW-0805">Transcription regulation</keyword>
<evidence type="ECO:0000256" key="2">
    <source>
        <dbReference type="ARBA" id="ARBA00023125"/>
    </source>
</evidence>
<keyword evidence="3" id="KW-0804">Transcription</keyword>
<evidence type="ECO:0000259" key="4">
    <source>
        <dbReference type="PROSITE" id="PS01124"/>
    </source>
</evidence>
<dbReference type="SUPFAM" id="SSF46689">
    <property type="entry name" value="Homeodomain-like"/>
    <property type="match status" value="1"/>
</dbReference>
<proteinExistence type="predicted"/>
<gene>
    <name evidence="5" type="ORF">SAMN02927937_00157</name>
</gene>
<sequence>MQIGSLPVCTINVFGNNIENFYVGSLEKVALNSLFQQFHLNNFFMILMIEKAVGEIVADDCETLLNDLQLVVIKPKSISKLHFNTDCKGKVICFTEDFFSLRYNDNMLNQFAFLEKEAQLVFSFSEENFNLLYSILSFAENEFLSCKKDMHKALRSYLNIFLIEIERSYKPLKKSIYPGFAKEKAYKFQNLVNSNYKLFKFPSYYAGQLNISTNYLNKISKQYFGMSSGEMIRNHLILESKRILHYTNLSVSEVAFELGFDHISYFVSFFKKHTGETPEQFRKKELL</sequence>
<evidence type="ECO:0000313" key="5">
    <source>
        <dbReference type="EMBL" id="SEH55104.1"/>
    </source>
</evidence>
<dbReference type="InterPro" id="IPR009057">
    <property type="entry name" value="Homeodomain-like_sf"/>
</dbReference>
<keyword evidence="6" id="KW-1185">Reference proteome</keyword>
<dbReference type="InterPro" id="IPR018060">
    <property type="entry name" value="HTH_AraC"/>
</dbReference>
<dbReference type="PROSITE" id="PS01124">
    <property type="entry name" value="HTH_ARAC_FAMILY_2"/>
    <property type="match status" value="1"/>
</dbReference>
<dbReference type="SMART" id="SM00342">
    <property type="entry name" value="HTH_ARAC"/>
    <property type="match status" value="1"/>
</dbReference>
<feature type="domain" description="HTH araC/xylS-type" evidence="4">
    <location>
        <begin position="186"/>
        <end position="284"/>
    </location>
</feature>
<dbReference type="PANTHER" id="PTHR43280">
    <property type="entry name" value="ARAC-FAMILY TRANSCRIPTIONAL REGULATOR"/>
    <property type="match status" value="1"/>
</dbReference>
<evidence type="ECO:0000256" key="3">
    <source>
        <dbReference type="ARBA" id="ARBA00023163"/>
    </source>
</evidence>
<dbReference type="EMBL" id="FNXE01000001">
    <property type="protein sequence ID" value="SEH55104.1"/>
    <property type="molecule type" value="Genomic_DNA"/>
</dbReference>
<dbReference type="InterPro" id="IPR020449">
    <property type="entry name" value="Tscrpt_reg_AraC-type_HTH"/>
</dbReference>
<dbReference type="Gene3D" id="1.10.10.60">
    <property type="entry name" value="Homeodomain-like"/>
    <property type="match status" value="1"/>
</dbReference>
<dbReference type="PRINTS" id="PR00032">
    <property type="entry name" value="HTHARAC"/>
</dbReference>
<accession>A0A1H6J4F3</accession>
<dbReference type="STRING" id="1159016.SAMN02927937_00157"/>
<dbReference type="PANTHER" id="PTHR43280:SF32">
    <property type="entry name" value="TRANSCRIPTIONAL REGULATORY PROTEIN"/>
    <property type="match status" value="1"/>
</dbReference>
<organism evidence="5 6">
    <name type="scientific">Paenimyroides marinum</name>
    <dbReference type="NCBI Taxonomy" id="1159016"/>
    <lineage>
        <taxon>Bacteria</taxon>
        <taxon>Pseudomonadati</taxon>
        <taxon>Bacteroidota</taxon>
        <taxon>Flavobacteriia</taxon>
        <taxon>Flavobacteriales</taxon>
        <taxon>Flavobacteriaceae</taxon>
        <taxon>Paenimyroides</taxon>
    </lineage>
</organism>
<evidence type="ECO:0000256" key="1">
    <source>
        <dbReference type="ARBA" id="ARBA00023015"/>
    </source>
</evidence>
<dbReference type="OrthoDB" id="2585681at2"/>
<dbReference type="GO" id="GO:0003700">
    <property type="term" value="F:DNA-binding transcription factor activity"/>
    <property type="evidence" value="ECO:0007669"/>
    <property type="project" value="InterPro"/>
</dbReference>
<name>A0A1H6J4F3_9FLAO</name>
<keyword evidence="2" id="KW-0238">DNA-binding</keyword>
<dbReference type="Proteomes" id="UP000199634">
    <property type="component" value="Unassembled WGS sequence"/>
</dbReference>
<dbReference type="AlphaFoldDB" id="A0A1H6J4F3"/>
<protein>
    <submittedName>
        <fullName evidence="5">Helix-turn-helix domain-containing protein</fullName>
    </submittedName>
</protein>
<dbReference type="GO" id="GO:0043565">
    <property type="term" value="F:sequence-specific DNA binding"/>
    <property type="evidence" value="ECO:0007669"/>
    <property type="project" value="InterPro"/>
</dbReference>
<dbReference type="RefSeq" id="WP_091095331.1">
    <property type="nucleotide sequence ID" value="NZ_FNXE01000001.1"/>
</dbReference>
<dbReference type="Pfam" id="PF12833">
    <property type="entry name" value="HTH_18"/>
    <property type="match status" value="1"/>
</dbReference>